<keyword evidence="1" id="KW-0378">Hydrolase</keyword>
<dbReference type="HOGENOM" id="CLU_051938_2_1_1"/>
<dbReference type="InterPro" id="IPR029058">
    <property type="entry name" value="AB_hydrolase_fold"/>
</dbReference>
<keyword evidence="4" id="KW-1185">Reference proteome</keyword>
<dbReference type="GO" id="GO:0005634">
    <property type="term" value="C:nucleus"/>
    <property type="evidence" value="ECO:0007669"/>
    <property type="project" value="TreeGrafter"/>
</dbReference>
<dbReference type="AlphaFoldDB" id="A0A0C3FGF4"/>
<feature type="domain" description="Serine hydrolase" evidence="2">
    <location>
        <begin position="25"/>
        <end position="230"/>
    </location>
</feature>
<dbReference type="InterPro" id="IPR005645">
    <property type="entry name" value="FSH-like_dom"/>
</dbReference>
<evidence type="ECO:0000313" key="4">
    <source>
        <dbReference type="Proteomes" id="UP000054166"/>
    </source>
</evidence>
<evidence type="ECO:0000256" key="1">
    <source>
        <dbReference type="ARBA" id="ARBA00022801"/>
    </source>
</evidence>
<gene>
    <name evidence="3" type="ORF">PILCRDRAFT_69456</name>
</gene>
<name>A0A0C3FGF4_PILCF</name>
<organism evidence="3 4">
    <name type="scientific">Piloderma croceum (strain F 1598)</name>
    <dbReference type="NCBI Taxonomy" id="765440"/>
    <lineage>
        <taxon>Eukaryota</taxon>
        <taxon>Fungi</taxon>
        <taxon>Dikarya</taxon>
        <taxon>Basidiomycota</taxon>
        <taxon>Agaricomycotina</taxon>
        <taxon>Agaricomycetes</taxon>
        <taxon>Agaricomycetidae</taxon>
        <taxon>Atheliales</taxon>
        <taxon>Atheliaceae</taxon>
        <taxon>Piloderma</taxon>
    </lineage>
</organism>
<evidence type="ECO:0000259" key="2">
    <source>
        <dbReference type="Pfam" id="PF03959"/>
    </source>
</evidence>
<dbReference type="SUPFAM" id="SSF53474">
    <property type="entry name" value="alpha/beta-Hydrolases"/>
    <property type="match status" value="1"/>
</dbReference>
<dbReference type="EMBL" id="KN832991">
    <property type="protein sequence ID" value="KIM83465.1"/>
    <property type="molecule type" value="Genomic_DNA"/>
</dbReference>
<proteinExistence type="predicted"/>
<dbReference type="InParanoid" id="A0A0C3FGF4"/>
<reference evidence="4" key="2">
    <citation type="submission" date="2015-01" db="EMBL/GenBank/DDBJ databases">
        <title>Evolutionary Origins and Diversification of the Mycorrhizal Mutualists.</title>
        <authorList>
            <consortium name="DOE Joint Genome Institute"/>
            <consortium name="Mycorrhizal Genomics Consortium"/>
            <person name="Kohler A."/>
            <person name="Kuo A."/>
            <person name="Nagy L.G."/>
            <person name="Floudas D."/>
            <person name="Copeland A."/>
            <person name="Barry K.W."/>
            <person name="Cichocki N."/>
            <person name="Veneault-Fourrey C."/>
            <person name="LaButti K."/>
            <person name="Lindquist E.A."/>
            <person name="Lipzen A."/>
            <person name="Lundell T."/>
            <person name="Morin E."/>
            <person name="Murat C."/>
            <person name="Riley R."/>
            <person name="Ohm R."/>
            <person name="Sun H."/>
            <person name="Tunlid A."/>
            <person name="Henrissat B."/>
            <person name="Grigoriev I.V."/>
            <person name="Hibbett D.S."/>
            <person name="Martin F."/>
        </authorList>
    </citation>
    <scope>NUCLEOTIDE SEQUENCE [LARGE SCALE GENOMIC DNA]</scope>
    <source>
        <strain evidence="4">F 1598</strain>
    </source>
</reference>
<reference evidence="3 4" key="1">
    <citation type="submission" date="2014-04" db="EMBL/GenBank/DDBJ databases">
        <authorList>
            <consortium name="DOE Joint Genome Institute"/>
            <person name="Kuo A."/>
            <person name="Tarkka M."/>
            <person name="Buscot F."/>
            <person name="Kohler A."/>
            <person name="Nagy L.G."/>
            <person name="Floudas D."/>
            <person name="Copeland A."/>
            <person name="Barry K.W."/>
            <person name="Cichocki N."/>
            <person name="Veneault-Fourrey C."/>
            <person name="LaButti K."/>
            <person name="Lindquist E.A."/>
            <person name="Lipzen A."/>
            <person name="Lundell T."/>
            <person name="Morin E."/>
            <person name="Murat C."/>
            <person name="Sun H."/>
            <person name="Tunlid A."/>
            <person name="Henrissat B."/>
            <person name="Grigoriev I.V."/>
            <person name="Hibbett D.S."/>
            <person name="Martin F."/>
            <person name="Nordberg H.P."/>
            <person name="Cantor M.N."/>
            <person name="Hua S.X."/>
        </authorList>
    </citation>
    <scope>NUCLEOTIDE SEQUENCE [LARGE SCALE GENOMIC DNA]</scope>
    <source>
        <strain evidence="3 4">F 1598</strain>
    </source>
</reference>
<dbReference type="GO" id="GO:0005737">
    <property type="term" value="C:cytoplasm"/>
    <property type="evidence" value="ECO:0007669"/>
    <property type="project" value="TreeGrafter"/>
</dbReference>
<dbReference type="PANTHER" id="PTHR48070">
    <property type="entry name" value="ESTERASE OVCA2"/>
    <property type="match status" value="1"/>
</dbReference>
<dbReference type="Pfam" id="PF03959">
    <property type="entry name" value="FSH1"/>
    <property type="match status" value="1"/>
</dbReference>
<dbReference type="Proteomes" id="UP000054166">
    <property type="component" value="Unassembled WGS sequence"/>
</dbReference>
<dbReference type="STRING" id="765440.A0A0C3FGF4"/>
<evidence type="ECO:0000313" key="3">
    <source>
        <dbReference type="EMBL" id="KIM83465.1"/>
    </source>
</evidence>
<dbReference type="FunCoup" id="A0A0C3FGF4">
    <property type="interactions" value="239"/>
</dbReference>
<protein>
    <recommendedName>
        <fullName evidence="2">Serine hydrolase domain-containing protein</fullName>
    </recommendedName>
</protein>
<dbReference type="Gene3D" id="3.40.50.1820">
    <property type="entry name" value="alpha/beta hydrolase"/>
    <property type="match status" value="1"/>
</dbReference>
<accession>A0A0C3FGF4</accession>
<sequence>MGESNLHALSIDIQSLLTFNFPDRYAQNGNMFSKRMAAIRKSCGKDVELVFIDGPHLLRPADLVWSSTSELGASEASDSDPAIAPRAWWRVNTERTQALGLDASLALLKDVLKADRYEGVFGFSQGAAFAALLAALLEKPHLYPSFLIDGQSPHPPFKFCVSVSGFKPPDQLATILMSPSYSTPTLHVLGKNDVIVIEEWSKVLLEISANKRIEEHDGGHFVPCKANWRNFFRDYLLDPLRDVPSPGLSSSSTPNFGATHAQSIEYTGINIPRNTVNGVSSTRQRARIFETFSAPPA</sequence>
<dbReference type="OrthoDB" id="2094269at2759"/>
<dbReference type="PANTHER" id="PTHR48070:SF6">
    <property type="entry name" value="ESTERASE OVCA2"/>
    <property type="match status" value="1"/>
</dbReference>
<dbReference type="GO" id="GO:0016787">
    <property type="term" value="F:hydrolase activity"/>
    <property type="evidence" value="ECO:0007669"/>
    <property type="project" value="UniProtKB-KW"/>
</dbReference>
<dbReference type="InterPro" id="IPR050593">
    <property type="entry name" value="LovG"/>
</dbReference>